<organism evidence="2 3">
    <name type="scientific">Pleurodeles waltl</name>
    <name type="common">Iberian ribbed newt</name>
    <dbReference type="NCBI Taxonomy" id="8319"/>
    <lineage>
        <taxon>Eukaryota</taxon>
        <taxon>Metazoa</taxon>
        <taxon>Chordata</taxon>
        <taxon>Craniata</taxon>
        <taxon>Vertebrata</taxon>
        <taxon>Euteleostomi</taxon>
        <taxon>Amphibia</taxon>
        <taxon>Batrachia</taxon>
        <taxon>Caudata</taxon>
        <taxon>Salamandroidea</taxon>
        <taxon>Salamandridae</taxon>
        <taxon>Pleurodelinae</taxon>
        <taxon>Pleurodeles</taxon>
    </lineage>
</organism>
<comment type="caution">
    <text evidence="2">The sequence shown here is derived from an EMBL/GenBank/DDBJ whole genome shotgun (WGS) entry which is preliminary data.</text>
</comment>
<sequence length="187" mass="20753">MSVPDEFLVEFFEHFRSLLLPHLLVLYTEAVDHRPLGTRSRVRHSSSAPSTLQAKPPRTVTPQGYGLQVTDPSQTKPELWIELPRPPSQARNQDRSVQPVANDLNSSPDERPQHHRDPRLESRRQLGPINQSQPGPIQVQVPGRGISRRHPHSTRKKGVGGGSGKSKPPPAPQQTPAWRTGPEAASQ</sequence>
<dbReference type="AlphaFoldDB" id="A0AAV7SKQ2"/>
<evidence type="ECO:0000313" key="3">
    <source>
        <dbReference type="Proteomes" id="UP001066276"/>
    </source>
</evidence>
<feature type="compositionally biased region" description="Basic residues" evidence="1">
    <location>
        <begin position="146"/>
        <end position="158"/>
    </location>
</feature>
<name>A0AAV7SKQ2_PLEWA</name>
<protein>
    <submittedName>
        <fullName evidence="2">Uncharacterized protein</fullName>
    </submittedName>
</protein>
<proteinExistence type="predicted"/>
<keyword evidence="3" id="KW-1185">Reference proteome</keyword>
<evidence type="ECO:0000313" key="2">
    <source>
        <dbReference type="EMBL" id="KAJ1164659.1"/>
    </source>
</evidence>
<gene>
    <name evidence="2" type="ORF">NDU88_005093</name>
</gene>
<accession>A0AAV7SKQ2</accession>
<dbReference type="EMBL" id="JANPWB010000008">
    <property type="protein sequence ID" value="KAJ1164659.1"/>
    <property type="molecule type" value="Genomic_DNA"/>
</dbReference>
<feature type="region of interest" description="Disordered" evidence="1">
    <location>
        <begin position="38"/>
        <end position="187"/>
    </location>
</feature>
<evidence type="ECO:0000256" key="1">
    <source>
        <dbReference type="SAM" id="MobiDB-lite"/>
    </source>
</evidence>
<reference evidence="2" key="1">
    <citation type="journal article" date="2022" name="bioRxiv">
        <title>Sequencing and chromosome-scale assembly of the giantPleurodeles waltlgenome.</title>
        <authorList>
            <person name="Brown T."/>
            <person name="Elewa A."/>
            <person name="Iarovenko S."/>
            <person name="Subramanian E."/>
            <person name="Araus A.J."/>
            <person name="Petzold A."/>
            <person name="Susuki M."/>
            <person name="Suzuki K.-i.T."/>
            <person name="Hayashi T."/>
            <person name="Toyoda A."/>
            <person name="Oliveira C."/>
            <person name="Osipova E."/>
            <person name="Leigh N.D."/>
            <person name="Simon A."/>
            <person name="Yun M.H."/>
        </authorList>
    </citation>
    <scope>NUCLEOTIDE SEQUENCE</scope>
    <source>
        <strain evidence="2">20211129_DDA</strain>
        <tissue evidence="2">Liver</tissue>
    </source>
</reference>
<dbReference type="Proteomes" id="UP001066276">
    <property type="component" value="Chromosome 4_2"/>
</dbReference>